<dbReference type="Gene3D" id="2.60.40.1080">
    <property type="match status" value="1"/>
</dbReference>
<evidence type="ECO:0000256" key="1">
    <source>
        <dbReference type="SAM" id="MobiDB-lite"/>
    </source>
</evidence>
<dbReference type="InterPro" id="IPR008964">
    <property type="entry name" value="Invasin/intimin_cell_adhesion"/>
</dbReference>
<sequence length="958" mass="105490">MLIPDESLPYPGSPEEVLHKQGITWSSSNESVATVDKFGRVKALSTGAVEISARSVTNTTVVGVAKLNVVATPTLNKQNPTVMIQGDKPAKNPILLEKQVTRYASTNVSQEAADIRAQMAADGSDEVLQDNIRWLIQENTNPGREGVYIVREDRTATNRDRMMYFMGNRYLPIEANISMTGEVEVNAPVDYVPQVPTQIMSDGNKGIWITSASGALSHIAMVRMNPDAKASLMSDVTQRVVDRRGSVSDASYRPDGSTGTWHPEITDNDGLWTSMYGGGELMRYATLKREGADKGEIEAARKTALRALKFDLLLSNISGRKGEVKTKVRPIVGADGGSYKLQTLVLRKDGEYAINNKPTGPAGNGGKVGLVYNMKPIDDSQFVDDPYAIGALNDTNTDYDTKTRTIEGFFARTYAFQGADTNGFTEGYVQGGANNYFPGGHTVARAGELGTKGDLTGKKIAKFVYCDGVPTDLGGNKDCNPVGEKMAGLEINAELPIPDVLQCTGAFATQSDCANAMEDDQGTIFTEEQVLYKADTSNDESIGHFFIYRIAYDILDESNPEEKATKDLIRTTMQKWADQLIANEYNFVDASGQPTKWGKTSRDYFNNDYAWEDAALNSVVLVAGMKVAAYVTGEQRYESEYQALASKQGYDYATLAKEYWSRWAAFAGAQYGADTSTIGCLDSTPVVETGDNTKNSPSIGTFASGNDGGGMCGDGIEDPNDPVQVEEWVREVVNTSDEEMAALAWYILFTTEQQGTELHQQYVEAYDEWYRSMGYQENPFFDYVRQLGQPKTELTNASGNNLKKTAAWQLHRHPIDTRRWGAYDFARPDVWKAGIGSEAATREDRYPIIRTNDAAIVDSRTMRDQVLAEGSHTTLPLDERMLTKFNNSTFNLGFKPLQYHQWLDKNAACFDNDASTACAYTGTKPNPAYGSPTTFEGSTTYTLPYWMGRFHSFLAKPE</sequence>
<dbReference type="SUPFAM" id="SSF49373">
    <property type="entry name" value="Invasin/intimin cell-adhesion fragments"/>
    <property type="match status" value="1"/>
</dbReference>
<dbReference type="EMBL" id="JBHSPP010000016">
    <property type="protein sequence ID" value="MFC5707475.1"/>
    <property type="molecule type" value="Genomic_DNA"/>
</dbReference>
<keyword evidence="4" id="KW-1185">Reference proteome</keyword>
<accession>A0ABW0YIG0</accession>
<gene>
    <name evidence="3" type="ORF">ACFPVW_15775</name>
</gene>
<evidence type="ECO:0000313" key="3">
    <source>
        <dbReference type="EMBL" id="MFC5707475.1"/>
    </source>
</evidence>
<feature type="region of interest" description="Disordered" evidence="1">
    <location>
        <begin position="245"/>
        <end position="264"/>
    </location>
</feature>
<comment type="caution">
    <text evidence="3">The sequence shown here is derived from an EMBL/GenBank/DDBJ whole genome shotgun (WGS) entry which is preliminary data.</text>
</comment>
<feature type="domain" description="BIG2" evidence="2">
    <location>
        <begin position="21"/>
        <end position="55"/>
    </location>
</feature>
<evidence type="ECO:0000259" key="2">
    <source>
        <dbReference type="Pfam" id="PF02368"/>
    </source>
</evidence>
<proteinExistence type="predicted"/>
<dbReference type="Pfam" id="PF02368">
    <property type="entry name" value="Big_2"/>
    <property type="match status" value="1"/>
</dbReference>
<name>A0ABW0YIG0_9GAMM</name>
<dbReference type="RefSeq" id="WP_197066185.1">
    <property type="nucleotide sequence ID" value="NZ_CDDF01000005.1"/>
</dbReference>
<dbReference type="Proteomes" id="UP001596132">
    <property type="component" value="Unassembled WGS sequence"/>
</dbReference>
<dbReference type="InterPro" id="IPR003343">
    <property type="entry name" value="Big_2"/>
</dbReference>
<protein>
    <submittedName>
        <fullName evidence="3">Ig-like domain-containing protein</fullName>
    </submittedName>
</protein>
<reference evidence="4" key="1">
    <citation type="journal article" date="2019" name="Int. J. Syst. Evol. Microbiol.">
        <title>The Global Catalogue of Microorganisms (GCM) 10K type strain sequencing project: providing services to taxonomists for standard genome sequencing and annotation.</title>
        <authorList>
            <consortium name="The Broad Institute Genomics Platform"/>
            <consortium name="The Broad Institute Genome Sequencing Center for Infectious Disease"/>
            <person name="Wu L."/>
            <person name="Ma J."/>
        </authorList>
    </citation>
    <scope>NUCLEOTIDE SEQUENCE [LARGE SCALE GENOMIC DNA]</scope>
    <source>
        <strain evidence="4">KCTC 15012</strain>
    </source>
</reference>
<organism evidence="3 4">
    <name type="scientific">Aeromonas eucrenophila</name>
    <dbReference type="NCBI Taxonomy" id="649"/>
    <lineage>
        <taxon>Bacteria</taxon>
        <taxon>Pseudomonadati</taxon>
        <taxon>Pseudomonadota</taxon>
        <taxon>Gammaproteobacteria</taxon>
        <taxon>Aeromonadales</taxon>
        <taxon>Aeromonadaceae</taxon>
        <taxon>Aeromonas</taxon>
    </lineage>
</organism>
<evidence type="ECO:0000313" key="4">
    <source>
        <dbReference type="Proteomes" id="UP001596132"/>
    </source>
</evidence>